<dbReference type="OrthoDB" id="2802411at2759"/>
<dbReference type="InterPro" id="IPR000612">
    <property type="entry name" value="PMP3"/>
</dbReference>
<evidence type="ECO:0000256" key="3">
    <source>
        <dbReference type="ARBA" id="ARBA00022692"/>
    </source>
</evidence>
<evidence type="ECO:0000256" key="2">
    <source>
        <dbReference type="ARBA" id="ARBA00009530"/>
    </source>
</evidence>
<evidence type="ECO:0000256" key="5">
    <source>
        <dbReference type="ARBA" id="ARBA00023136"/>
    </source>
</evidence>
<proteinExistence type="inferred from homology"/>
<dbReference type="Proteomes" id="UP000230423">
    <property type="component" value="Unassembled WGS sequence"/>
</dbReference>
<comment type="similarity">
    <text evidence="2">Belongs to the UPF0057 (PMP3) family.</text>
</comment>
<comment type="subcellular location">
    <subcellularLocation>
        <location evidence="1">Membrane</location>
    </subcellularLocation>
</comment>
<keyword evidence="5 6" id="KW-0472">Membrane</keyword>
<dbReference type="EMBL" id="KZ347822">
    <property type="protein sequence ID" value="PIO67088.1"/>
    <property type="molecule type" value="Genomic_DNA"/>
</dbReference>
<dbReference type="GO" id="GO:0016020">
    <property type="term" value="C:membrane"/>
    <property type="evidence" value="ECO:0007669"/>
    <property type="project" value="UniProtKB-SubCell"/>
</dbReference>
<feature type="transmembrane region" description="Helical" evidence="6">
    <location>
        <begin position="204"/>
        <end position="227"/>
    </location>
</feature>
<protein>
    <submittedName>
        <fullName evidence="7">Uncharacterized protein</fullName>
    </submittedName>
</protein>
<dbReference type="Pfam" id="PF01679">
    <property type="entry name" value="Pmp3"/>
    <property type="match status" value="1"/>
</dbReference>
<keyword evidence="3 6" id="KW-0812">Transmembrane</keyword>
<organism evidence="7 8">
    <name type="scientific">Teladorsagia circumcincta</name>
    <name type="common">Brown stomach worm</name>
    <name type="synonym">Ostertagia circumcincta</name>
    <dbReference type="NCBI Taxonomy" id="45464"/>
    <lineage>
        <taxon>Eukaryota</taxon>
        <taxon>Metazoa</taxon>
        <taxon>Ecdysozoa</taxon>
        <taxon>Nematoda</taxon>
        <taxon>Chromadorea</taxon>
        <taxon>Rhabditida</taxon>
        <taxon>Rhabditina</taxon>
        <taxon>Rhabditomorpha</taxon>
        <taxon>Strongyloidea</taxon>
        <taxon>Trichostrongylidae</taxon>
        <taxon>Teladorsagia</taxon>
    </lineage>
</organism>
<dbReference type="AlphaFoldDB" id="A0A2G9UA52"/>
<evidence type="ECO:0000313" key="8">
    <source>
        <dbReference type="Proteomes" id="UP000230423"/>
    </source>
</evidence>
<keyword evidence="4 6" id="KW-1133">Transmembrane helix</keyword>
<evidence type="ECO:0000256" key="6">
    <source>
        <dbReference type="SAM" id="Phobius"/>
    </source>
</evidence>
<evidence type="ECO:0000256" key="1">
    <source>
        <dbReference type="ARBA" id="ARBA00004370"/>
    </source>
</evidence>
<accession>A0A2G9UA52</accession>
<reference evidence="7 8" key="1">
    <citation type="submission" date="2015-09" db="EMBL/GenBank/DDBJ databases">
        <title>Draft genome of the parasitic nematode Teladorsagia circumcincta isolate WARC Sus (inbred).</title>
        <authorList>
            <person name="Mitreva M."/>
        </authorList>
    </citation>
    <scope>NUCLEOTIDE SEQUENCE [LARGE SCALE GENOMIC DNA]</scope>
    <source>
        <strain evidence="7 8">S</strain>
    </source>
</reference>
<evidence type="ECO:0000313" key="7">
    <source>
        <dbReference type="EMBL" id="PIO67088.1"/>
    </source>
</evidence>
<keyword evidence="8" id="KW-1185">Reference proteome</keyword>
<sequence length="230" mass="26535">MTELRSYTQWEIRAICHIHRRYRSISYGHKTESDLMLRNIKYGPEPHKVTDYLIARKAQNKNLFATSVLICEEHRTPVLEDIELEDLAEQGRLVGCKCCSLEIGSSNNELLGSLLLDRGPEQVTLKEVNETMASRFQPKKPILTERYGLSSRSQRLGHALQEYSAGGQRAAATCEFEKIIHHRGAIVTMPLAIYWHTKDCGMPVLIDIVLCFLFWFPAMIYAFWFCFVRH</sequence>
<gene>
    <name evidence="7" type="ORF">TELCIR_11175</name>
</gene>
<name>A0A2G9UA52_TELCI</name>
<evidence type="ECO:0000256" key="4">
    <source>
        <dbReference type="ARBA" id="ARBA00022989"/>
    </source>
</evidence>